<organism evidence="2 3">
    <name type="scientific">Halobacillus salinus</name>
    <dbReference type="NCBI Taxonomy" id="192814"/>
    <lineage>
        <taxon>Bacteria</taxon>
        <taxon>Bacillati</taxon>
        <taxon>Bacillota</taxon>
        <taxon>Bacilli</taxon>
        <taxon>Bacillales</taxon>
        <taxon>Bacillaceae</taxon>
        <taxon>Halobacillus</taxon>
    </lineage>
</organism>
<evidence type="ECO:0000313" key="3">
    <source>
        <dbReference type="Proteomes" id="UP000297982"/>
    </source>
</evidence>
<reference evidence="2 3" key="1">
    <citation type="journal article" date="2003" name="Int. J. Syst. Evol. Microbiol.">
        <title>Halobacillus salinus sp. nov., isolated from a salt lake on the coast of the East Sea in Korea.</title>
        <authorList>
            <person name="Yoon J.H."/>
            <person name="Kang K.H."/>
            <person name="Park Y.H."/>
        </authorList>
    </citation>
    <scope>NUCLEOTIDE SEQUENCE [LARGE SCALE GENOMIC DNA]</scope>
    <source>
        <strain evidence="2 3">HSL-3</strain>
    </source>
</reference>
<dbReference type="STRING" id="192814.GCA_900166575_00550"/>
<sequence>MAIGISIGTALGMTVFDNAAIGTSLGLAMGIAIGAGKDEEAKKKGLML</sequence>
<gene>
    <name evidence="2" type="ORF">E4663_01305</name>
</gene>
<accession>A0A4Z0H9S8</accession>
<dbReference type="Pfam" id="PF26273">
    <property type="entry name" value="Gly_zipper"/>
    <property type="match status" value="1"/>
</dbReference>
<dbReference type="AlphaFoldDB" id="A0A4Z0H9S8"/>
<dbReference type="Proteomes" id="UP000297982">
    <property type="component" value="Unassembled WGS sequence"/>
</dbReference>
<dbReference type="EMBL" id="SRJC01000001">
    <property type="protein sequence ID" value="TGB05425.1"/>
    <property type="molecule type" value="Genomic_DNA"/>
</dbReference>
<keyword evidence="3" id="KW-1185">Reference proteome</keyword>
<feature type="domain" description="Glycine zipper-like" evidence="1">
    <location>
        <begin position="2"/>
        <end position="36"/>
    </location>
</feature>
<protein>
    <submittedName>
        <fullName evidence="2">Glycine zipper family protein</fullName>
    </submittedName>
</protein>
<proteinExistence type="predicted"/>
<evidence type="ECO:0000259" key="1">
    <source>
        <dbReference type="Pfam" id="PF26273"/>
    </source>
</evidence>
<comment type="caution">
    <text evidence="2">The sequence shown here is derived from an EMBL/GenBank/DDBJ whole genome shotgun (WGS) entry which is preliminary data.</text>
</comment>
<evidence type="ECO:0000313" key="2">
    <source>
        <dbReference type="EMBL" id="TGB05425.1"/>
    </source>
</evidence>
<name>A0A4Z0H9S8_9BACI</name>
<dbReference type="InterPro" id="IPR058598">
    <property type="entry name" value="Gly_zipper-like_dom"/>
</dbReference>